<evidence type="ECO:0000259" key="8">
    <source>
        <dbReference type="Pfam" id="PF06808"/>
    </source>
</evidence>
<comment type="function">
    <text evidence="7">Part of the tripartite ATP-independent periplasmic (TRAP) transport system.</text>
</comment>
<evidence type="ECO:0000256" key="5">
    <source>
        <dbReference type="ARBA" id="ARBA00022989"/>
    </source>
</evidence>
<feature type="transmembrane region" description="Helical" evidence="7">
    <location>
        <begin position="6"/>
        <end position="34"/>
    </location>
</feature>
<dbReference type="EMBL" id="BSPB01000003">
    <property type="protein sequence ID" value="GLS13116.1"/>
    <property type="molecule type" value="Genomic_DNA"/>
</dbReference>
<name>A0ABQ6C457_9BURK</name>
<proteinExistence type="inferred from homology"/>
<dbReference type="NCBIfam" id="TIGR00786">
    <property type="entry name" value="dctM"/>
    <property type="match status" value="1"/>
</dbReference>
<evidence type="ECO:0000256" key="1">
    <source>
        <dbReference type="ARBA" id="ARBA00004429"/>
    </source>
</evidence>
<dbReference type="RefSeq" id="WP_284306591.1">
    <property type="nucleotide sequence ID" value="NZ_BSPB01000003.1"/>
</dbReference>
<keyword evidence="5 7" id="KW-1133">Transmembrane helix</keyword>
<keyword evidence="2" id="KW-1003">Cell membrane</keyword>
<evidence type="ECO:0000256" key="3">
    <source>
        <dbReference type="ARBA" id="ARBA00022519"/>
    </source>
</evidence>
<evidence type="ECO:0000256" key="2">
    <source>
        <dbReference type="ARBA" id="ARBA00022475"/>
    </source>
</evidence>
<keyword evidence="6 7" id="KW-0472">Membrane</keyword>
<protein>
    <recommendedName>
        <fullName evidence="7">TRAP transporter large permease protein</fullName>
    </recommendedName>
</protein>
<feature type="domain" description="TRAP C4-dicarboxylate transport system permease DctM subunit" evidence="8">
    <location>
        <begin position="7"/>
        <end position="422"/>
    </location>
</feature>
<comment type="caution">
    <text evidence="7">Lacks conserved residue(s) required for the propagation of feature annotation.</text>
</comment>
<feature type="transmembrane region" description="Helical" evidence="7">
    <location>
        <begin position="316"/>
        <end position="349"/>
    </location>
</feature>
<comment type="caution">
    <text evidence="9">The sequence shown here is derived from an EMBL/GenBank/DDBJ whole genome shotgun (WGS) entry which is preliminary data.</text>
</comment>
<keyword evidence="10" id="KW-1185">Reference proteome</keyword>
<evidence type="ECO:0000313" key="9">
    <source>
        <dbReference type="EMBL" id="GLS13116.1"/>
    </source>
</evidence>
<keyword evidence="3 7" id="KW-0997">Cell inner membrane</keyword>
<feature type="transmembrane region" description="Helical" evidence="7">
    <location>
        <begin position="137"/>
        <end position="163"/>
    </location>
</feature>
<feature type="transmembrane region" description="Helical" evidence="7">
    <location>
        <begin position="361"/>
        <end position="381"/>
    </location>
</feature>
<evidence type="ECO:0000256" key="4">
    <source>
        <dbReference type="ARBA" id="ARBA00022692"/>
    </source>
</evidence>
<sequence length="432" mass="45604">MIGAFLIVGFLSLMLAGVPIAVAMGLMGSAVVIFMGSDMPWFGLSTLQQSFDASVAKYPLLALPMFVLVGSAFDRSGVATRMVTFATAVLGRGPGMLPIVAILVAMLLGGISGSGAALAAAIGGVMIDAMRRAGYPAAFSATVIGSATATDILIPPSLGFVIYAIMVSGVSLPELFAAGLVPGVLAGVALIFPAWWLSRKHGFGAVESQLPRPPFWKSLREASWGLVTPVLILGGMRAGWFTPTEAAVVAAAWVLFIGLAIHKTIGLRDLYEVFVDSVRTSAVIMVILGFAGIFAYCIDTIGLAEPIVHWFRSLGLGSIGTLIVVLVVFKLLGMFLDGVSLFLVFLPLLLPLIKSFGWNPVWFGVLICMVTALGQFTPPLAVNLLVSCRLAGVPVERTLPWVGWFMLSFIAAIVAVIFMPQLALWLPRVSGY</sequence>
<reference evidence="10" key="1">
    <citation type="journal article" date="2019" name="Int. J. Syst. Evol. Microbiol.">
        <title>The Global Catalogue of Microorganisms (GCM) 10K type strain sequencing project: providing services to taxonomists for standard genome sequencing and annotation.</title>
        <authorList>
            <consortium name="The Broad Institute Genomics Platform"/>
            <consortium name="The Broad Institute Genome Sequencing Center for Infectious Disease"/>
            <person name="Wu L."/>
            <person name="Ma J."/>
        </authorList>
    </citation>
    <scope>NUCLEOTIDE SEQUENCE [LARGE SCALE GENOMIC DNA]</scope>
    <source>
        <strain evidence="10">NBRC 109341</strain>
    </source>
</reference>
<accession>A0ABQ6C457</accession>
<dbReference type="InterPro" id="IPR004681">
    <property type="entry name" value="TRAP_DctM"/>
</dbReference>
<evidence type="ECO:0000256" key="7">
    <source>
        <dbReference type="RuleBase" id="RU369079"/>
    </source>
</evidence>
<feature type="transmembrane region" description="Helical" evidence="7">
    <location>
        <begin position="175"/>
        <end position="197"/>
    </location>
</feature>
<evidence type="ECO:0000313" key="10">
    <source>
        <dbReference type="Proteomes" id="UP001156903"/>
    </source>
</evidence>
<comment type="subcellular location">
    <subcellularLocation>
        <location evidence="1 7">Cell inner membrane</location>
        <topology evidence="1 7">Multi-pass membrane protein</topology>
    </subcellularLocation>
</comment>
<comment type="subunit">
    <text evidence="7">The complex comprises the extracytoplasmic solute receptor protein and the two transmembrane proteins.</text>
</comment>
<feature type="transmembrane region" description="Helical" evidence="7">
    <location>
        <begin position="55"/>
        <end position="73"/>
    </location>
</feature>
<evidence type="ECO:0000256" key="6">
    <source>
        <dbReference type="ARBA" id="ARBA00023136"/>
    </source>
</evidence>
<feature type="transmembrane region" description="Helical" evidence="7">
    <location>
        <begin position="246"/>
        <end position="262"/>
    </location>
</feature>
<keyword evidence="7" id="KW-0813">Transport</keyword>
<dbReference type="PANTHER" id="PTHR33362">
    <property type="entry name" value="SIALIC ACID TRAP TRANSPORTER PERMEASE PROTEIN SIAT-RELATED"/>
    <property type="match status" value="1"/>
</dbReference>
<dbReference type="InterPro" id="IPR010656">
    <property type="entry name" value="DctM"/>
</dbReference>
<dbReference type="PIRSF" id="PIRSF006066">
    <property type="entry name" value="HI0050"/>
    <property type="match status" value="1"/>
</dbReference>
<comment type="similarity">
    <text evidence="7">Belongs to the TRAP transporter large permease family.</text>
</comment>
<gene>
    <name evidence="9" type="ORF">GCM10007935_05450</name>
</gene>
<keyword evidence="4 7" id="KW-0812">Transmembrane</keyword>
<dbReference type="Pfam" id="PF06808">
    <property type="entry name" value="DctM"/>
    <property type="match status" value="1"/>
</dbReference>
<organism evidence="9 10">
    <name type="scientific">Hydrogenophaga electricum</name>
    <dbReference type="NCBI Taxonomy" id="1230953"/>
    <lineage>
        <taxon>Bacteria</taxon>
        <taxon>Pseudomonadati</taxon>
        <taxon>Pseudomonadota</taxon>
        <taxon>Betaproteobacteria</taxon>
        <taxon>Burkholderiales</taxon>
        <taxon>Comamonadaceae</taxon>
        <taxon>Hydrogenophaga</taxon>
    </lineage>
</organism>
<feature type="transmembrane region" description="Helical" evidence="7">
    <location>
        <begin position="401"/>
        <end position="426"/>
    </location>
</feature>
<dbReference type="Proteomes" id="UP001156903">
    <property type="component" value="Unassembled WGS sequence"/>
</dbReference>
<feature type="transmembrane region" description="Helical" evidence="7">
    <location>
        <begin position="282"/>
        <end position="304"/>
    </location>
</feature>
<feature type="transmembrane region" description="Helical" evidence="7">
    <location>
        <begin position="99"/>
        <end position="125"/>
    </location>
</feature>